<organism evidence="1">
    <name type="scientific">Cacopsylla melanoneura</name>
    <dbReference type="NCBI Taxonomy" id="428564"/>
    <lineage>
        <taxon>Eukaryota</taxon>
        <taxon>Metazoa</taxon>
        <taxon>Ecdysozoa</taxon>
        <taxon>Arthropoda</taxon>
        <taxon>Hexapoda</taxon>
        <taxon>Insecta</taxon>
        <taxon>Pterygota</taxon>
        <taxon>Neoptera</taxon>
        <taxon>Paraneoptera</taxon>
        <taxon>Hemiptera</taxon>
        <taxon>Sternorrhyncha</taxon>
        <taxon>Psylloidea</taxon>
        <taxon>Psyllidae</taxon>
        <taxon>Psyllinae</taxon>
        <taxon>Cacopsylla</taxon>
    </lineage>
</organism>
<dbReference type="AlphaFoldDB" id="A0A8D8Z3S7"/>
<sequence length="145" mass="17549">MKNIKWTERIRNVRVMELVGKSRQTWKTLEETRHKLMRETRHKRVRHNEFLVDIIEGRMDGNRGKRRPRLAFIDQVVKYSGCRSYAEMKEKTSDRAVWRAANQSYRIGSDDYDCRISCDSHIYEQNVDMRFALPLKNSFRRKNRP</sequence>
<protein>
    <submittedName>
        <fullName evidence="1">Uncharacterized protein</fullName>
    </submittedName>
</protein>
<reference evidence="1" key="1">
    <citation type="submission" date="2021-05" db="EMBL/GenBank/DDBJ databases">
        <authorList>
            <person name="Alioto T."/>
            <person name="Alioto T."/>
            <person name="Gomez Garrido J."/>
        </authorList>
    </citation>
    <scope>NUCLEOTIDE SEQUENCE</scope>
</reference>
<proteinExistence type="predicted"/>
<dbReference type="EMBL" id="HBUF01416752">
    <property type="protein sequence ID" value="CAG6740020.1"/>
    <property type="molecule type" value="Transcribed_RNA"/>
</dbReference>
<name>A0A8D8Z3S7_9HEMI</name>
<accession>A0A8D8Z3S7</accession>
<evidence type="ECO:0000313" key="1">
    <source>
        <dbReference type="EMBL" id="CAG6740020.1"/>
    </source>
</evidence>